<sequence>MLTRIVQVRTSAAIRNVEELRAVVRLLPDLGEIETLLLLTVKPGSCPGCVLSDVTLVHSETWLLSWVCSDTLLLFTVKPGSCPTRPDGPWMLLLFTVKPGSCPGETWLLSYSARWSLGVLLADAVLMLTAEEDSSAATIAVVLSPA</sequence>
<reference evidence="1" key="1">
    <citation type="submission" date="2020-11" db="EMBL/GenBank/DDBJ databases">
        <authorList>
            <person name="Tran Van P."/>
        </authorList>
    </citation>
    <scope>NUCLEOTIDE SEQUENCE</scope>
</reference>
<proteinExistence type="predicted"/>
<dbReference type="AlphaFoldDB" id="A0A7R9G7K4"/>
<accession>A0A7R9G7K4</accession>
<protein>
    <submittedName>
        <fullName evidence="1">Uncharacterized protein</fullName>
    </submittedName>
</protein>
<dbReference type="EMBL" id="OC016283">
    <property type="protein sequence ID" value="CAD7268769.1"/>
    <property type="molecule type" value="Genomic_DNA"/>
</dbReference>
<organism evidence="1">
    <name type="scientific">Timema shepardi</name>
    <name type="common">Walking stick</name>
    <dbReference type="NCBI Taxonomy" id="629360"/>
    <lineage>
        <taxon>Eukaryota</taxon>
        <taxon>Metazoa</taxon>
        <taxon>Ecdysozoa</taxon>
        <taxon>Arthropoda</taxon>
        <taxon>Hexapoda</taxon>
        <taxon>Insecta</taxon>
        <taxon>Pterygota</taxon>
        <taxon>Neoptera</taxon>
        <taxon>Polyneoptera</taxon>
        <taxon>Phasmatodea</taxon>
        <taxon>Timematodea</taxon>
        <taxon>Timematoidea</taxon>
        <taxon>Timematidae</taxon>
        <taxon>Timema</taxon>
    </lineage>
</organism>
<gene>
    <name evidence="1" type="ORF">TSIB3V08_LOCUS12769</name>
</gene>
<evidence type="ECO:0000313" key="1">
    <source>
        <dbReference type="EMBL" id="CAD7268769.1"/>
    </source>
</evidence>
<name>A0A7R9G7K4_TIMSH</name>